<evidence type="ECO:0000256" key="5">
    <source>
        <dbReference type="ARBA" id="ARBA00022989"/>
    </source>
</evidence>
<evidence type="ECO:0000256" key="7">
    <source>
        <dbReference type="ARBA" id="ARBA00023136"/>
    </source>
</evidence>
<dbReference type="InterPro" id="IPR022929">
    <property type="entry name" value="Put_MntP"/>
</dbReference>
<dbReference type="EMBL" id="FNGA01000003">
    <property type="protein sequence ID" value="SDL09440.1"/>
    <property type="molecule type" value="Genomic_DNA"/>
</dbReference>
<reference evidence="11" key="1">
    <citation type="submission" date="2016-10" db="EMBL/GenBank/DDBJ databases">
        <authorList>
            <person name="Varghese N."/>
            <person name="Submissions S."/>
        </authorList>
    </citation>
    <scope>NUCLEOTIDE SEQUENCE [LARGE SCALE GENOMIC DNA]</scope>
    <source>
        <strain evidence="11">DSM 16995</strain>
    </source>
</reference>
<feature type="transmembrane region" description="Helical" evidence="9">
    <location>
        <begin position="6"/>
        <end position="27"/>
    </location>
</feature>
<keyword evidence="5 9" id="KW-1133">Transmembrane helix</keyword>
<dbReference type="PANTHER" id="PTHR35529:SF1">
    <property type="entry name" value="MANGANESE EFFLUX PUMP MNTP-RELATED"/>
    <property type="match status" value="1"/>
</dbReference>
<dbReference type="PANTHER" id="PTHR35529">
    <property type="entry name" value="MANGANESE EFFLUX PUMP MNTP-RELATED"/>
    <property type="match status" value="1"/>
</dbReference>
<keyword evidence="7 9" id="KW-0472">Membrane</keyword>
<comment type="subcellular location">
    <subcellularLocation>
        <location evidence="9">Cell membrane</location>
        <topology evidence="9">Multi-pass membrane protein</topology>
    </subcellularLocation>
</comment>
<evidence type="ECO:0000256" key="9">
    <source>
        <dbReference type="HAMAP-Rule" id="MF_01521"/>
    </source>
</evidence>
<gene>
    <name evidence="9" type="primary">mntP</name>
    <name evidence="10" type="ORF">SAMN05660337_2059</name>
</gene>
<dbReference type="OrthoDB" id="9811590at2"/>
<dbReference type="HAMAP" id="MF_01521">
    <property type="entry name" value="MntP_pump"/>
    <property type="match status" value="1"/>
</dbReference>
<keyword evidence="11" id="KW-1185">Reference proteome</keyword>
<dbReference type="GO" id="GO:0005384">
    <property type="term" value="F:manganese ion transmembrane transporter activity"/>
    <property type="evidence" value="ECO:0007669"/>
    <property type="project" value="UniProtKB-UniRule"/>
</dbReference>
<dbReference type="Proteomes" id="UP000199053">
    <property type="component" value="Unassembled WGS sequence"/>
</dbReference>
<keyword evidence="3" id="KW-0997">Cell inner membrane</keyword>
<evidence type="ECO:0000256" key="1">
    <source>
        <dbReference type="ARBA" id="ARBA00022448"/>
    </source>
</evidence>
<feature type="transmembrane region" description="Helical" evidence="9">
    <location>
        <begin position="166"/>
        <end position="184"/>
    </location>
</feature>
<proteinExistence type="inferred from homology"/>
<organism evidence="10 11">
    <name type="scientific">Maridesulfovibrio ferrireducens</name>
    <dbReference type="NCBI Taxonomy" id="246191"/>
    <lineage>
        <taxon>Bacteria</taxon>
        <taxon>Pseudomonadati</taxon>
        <taxon>Thermodesulfobacteriota</taxon>
        <taxon>Desulfovibrionia</taxon>
        <taxon>Desulfovibrionales</taxon>
        <taxon>Desulfovibrionaceae</taxon>
        <taxon>Maridesulfovibrio</taxon>
    </lineage>
</organism>
<dbReference type="STRING" id="246191.SAMN05660337_2059"/>
<comment type="function">
    <text evidence="9">Probably functions as a manganese efflux pump.</text>
</comment>
<dbReference type="Pfam" id="PF02659">
    <property type="entry name" value="Mntp"/>
    <property type="match status" value="1"/>
</dbReference>
<dbReference type="GO" id="GO:0005886">
    <property type="term" value="C:plasma membrane"/>
    <property type="evidence" value="ECO:0007669"/>
    <property type="project" value="UniProtKB-SubCell"/>
</dbReference>
<protein>
    <recommendedName>
        <fullName evidence="9">Putative manganese efflux pump MntP</fullName>
    </recommendedName>
</protein>
<accession>A0A1G9H925</accession>
<evidence type="ECO:0000313" key="10">
    <source>
        <dbReference type="EMBL" id="SDL09440.1"/>
    </source>
</evidence>
<dbReference type="RefSeq" id="WP_092160795.1">
    <property type="nucleotide sequence ID" value="NZ_FNGA01000003.1"/>
</dbReference>
<comment type="similarity">
    <text evidence="9">Belongs to the MntP (TC 9.B.29) family.</text>
</comment>
<feature type="transmembrane region" description="Helical" evidence="9">
    <location>
        <begin position="39"/>
        <end position="61"/>
    </location>
</feature>
<evidence type="ECO:0000256" key="4">
    <source>
        <dbReference type="ARBA" id="ARBA00022692"/>
    </source>
</evidence>
<keyword evidence="1 9" id="KW-0813">Transport</keyword>
<evidence type="ECO:0000256" key="8">
    <source>
        <dbReference type="ARBA" id="ARBA00023211"/>
    </source>
</evidence>
<evidence type="ECO:0000256" key="3">
    <source>
        <dbReference type="ARBA" id="ARBA00022519"/>
    </source>
</evidence>
<feature type="transmembrane region" description="Helical" evidence="9">
    <location>
        <begin position="107"/>
        <end position="127"/>
    </location>
</feature>
<evidence type="ECO:0000313" key="11">
    <source>
        <dbReference type="Proteomes" id="UP000199053"/>
    </source>
</evidence>
<keyword evidence="6 9" id="KW-0406">Ion transport</keyword>
<sequence>MTLYEIIIISIALAMDAFTIAVACGLCMPEVTKRHTFRLAFHFGLFQALMPVIGWAAGLAVKAMVETYAPWISFILLSFVGGKMIYDSFQQDESCDTKKDPTKGFSLIFLSIATSLDALAVGLSFSIMDYPIAMPSVLIGITAFVLTAIGMQIGKKFSKASRYSHIAELVGGIVLILIGLKLLLQ</sequence>
<feature type="transmembrane region" description="Helical" evidence="9">
    <location>
        <begin position="67"/>
        <end position="86"/>
    </location>
</feature>
<name>A0A1G9H925_9BACT</name>
<keyword evidence="4 9" id="KW-0812">Transmembrane</keyword>
<evidence type="ECO:0000256" key="6">
    <source>
        <dbReference type="ARBA" id="ARBA00023065"/>
    </source>
</evidence>
<dbReference type="AlphaFoldDB" id="A0A1G9H925"/>
<evidence type="ECO:0000256" key="2">
    <source>
        <dbReference type="ARBA" id="ARBA00022475"/>
    </source>
</evidence>
<feature type="transmembrane region" description="Helical" evidence="9">
    <location>
        <begin position="133"/>
        <end position="154"/>
    </location>
</feature>
<keyword evidence="2 9" id="KW-1003">Cell membrane</keyword>
<keyword evidence="8 9" id="KW-0464">Manganese</keyword>
<dbReference type="InterPro" id="IPR003810">
    <property type="entry name" value="Mntp/YtaF"/>
</dbReference>